<dbReference type="InterPro" id="IPR007831">
    <property type="entry name" value="T2SS_GspE_N"/>
</dbReference>
<evidence type="ECO:0000259" key="4">
    <source>
        <dbReference type="PROSITE" id="PS00662"/>
    </source>
</evidence>
<dbReference type="CDD" id="cd01129">
    <property type="entry name" value="PulE-GspE-like"/>
    <property type="match status" value="1"/>
</dbReference>
<proteinExistence type="inferred from homology"/>
<dbReference type="PROSITE" id="PS00662">
    <property type="entry name" value="T2SP_E"/>
    <property type="match status" value="1"/>
</dbReference>
<reference evidence="5 6" key="1">
    <citation type="submission" date="2018-08" db="EMBL/GenBank/DDBJ databases">
        <title>Draft genome of candidate division NPL-UPA2 bacterium Unc8 that adapted to ultra-basic serpentinizing groundwater.</title>
        <authorList>
            <person name="Ishii S."/>
            <person name="Suzuki S."/>
            <person name="Nealson K.H."/>
        </authorList>
    </citation>
    <scope>NUCLEOTIDE SEQUENCE [LARGE SCALE GENOMIC DNA]</scope>
    <source>
        <strain evidence="5">Unc8</strain>
    </source>
</reference>
<dbReference type="PANTHER" id="PTHR30258">
    <property type="entry name" value="TYPE II SECRETION SYSTEM PROTEIN GSPE-RELATED"/>
    <property type="match status" value="1"/>
</dbReference>
<dbReference type="EMBL" id="NDHY01000002">
    <property type="protein sequence ID" value="RII00648.1"/>
    <property type="molecule type" value="Genomic_DNA"/>
</dbReference>
<dbReference type="FunFam" id="3.40.50.300:FF:000398">
    <property type="entry name" value="Type IV pilus assembly ATPase PilB"/>
    <property type="match status" value="1"/>
</dbReference>
<keyword evidence="2" id="KW-0547">Nucleotide-binding</keyword>
<evidence type="ECO:0000313" key="5">
    <source>
        <dbReference type="EMBL" id="RII00648.1"/>
    </source>
</evidence>
<protein>
    <submittedName>
        <fullName evidence="5">Type II secretion system protein GspE</fullName>
    </submittedName>
</protein>
<organism evidence="5 6">
    <name type="scientific">candidate division NPL-UPA2 bacterium Unc8</name>
    <dbReference type="NCBI Taxonomy" id="1980939"/>
    <lineage>
        <taxon>Bacteria</taxon>
    </lineage>
</organism>
<dbReference type="SUPFAM" id="SSF160246">
    <property type="entry name" value="EspE N-terminal domain-like"/>
    <property type="match status" value="1"/>
</dbReference>
<keyword evidence="3" id="KW-0067">ATP-binding</keyword>
<dbReference type="Pfam" id="PF05157">
    <property type="entry name" value="MshEN"/>
    <property type="match status" value="1"/>
</dbReference>
<dbReference type="GO" id="GO:0016887">
    <property type="term" value="F:ATP hydrolysis activity"/>
    <property type="evidence" value="ECO:0007669"/>
    <property type="project" value="TreeGrafter"/>
</dbReference>
<dbReference type="AlphaFoldDB" id="A0A399FW46"/>
<dbReference type="InterPro" id="IPR001482">
    <property type="entry name" value="T2SS/T4SS_dom"/>
</dbReference>
<feature type="domain" description="Bacterial type II secretion system protein E" evidence="4">
    <location>
        <begin position="372"/>
        <end position="386"/>
    </location>
</feature>
<dbReference type="SUPFAM" id="SSF52540">
    <property type="entry name" value="P-loop containing nucleoside triphosphate hydrolases"/>
    <property type="match status" value="1"/>
</dbReference>
<gene>
    <name evidence="5" type="ORF">B9J77_01085</name>
</gene>
<sequence length="553" mass="60458">MGIKSTEAILLGSGLVPPEKVLTARKEAARLGISLVDALVKLRIASEEELAYALASGENLPCVKIEDYVIDPKVIALINKEVARRLTLIPLFLIDKTLTIAMADPGDTIAIDEAAQAAGGINIDVVIATKSEIHKGIDEYYETKSDIQELIDTIDPKKVLEFGEEEGGSSSIIELVDLIFAHGVRERASDIFIEPDESHMEIRYRVDGIISQVATASMALFSAISSRIKIMSLLDVAEKRLSQDGRLSFKAAHKEMDVRVGIFPTVFGENIVMRLLEKSATLVGGKELGFSSVTEKKVNALISKPYGMLVVTGPVGSGKTTTLYTILNELADETKNTLTIEDPVEYNIAHVRQSQVNKKIGHTFPSALRSMLRQAPDIIMVGEMRDSETAELATEAALTGQLVLTTLHTNDAPSAIMRLIDMGIEPYLLSSTLIGVISQRLMRKICKNCQVEDETPASVREKLGLKEDIKTYKGKGCFTCRKTGYKGRIGVFEVFTVNSEIEEAILSRATSARMRKIVIQSGMQPLIEDGIEKITEGITTVEELLRVTGEGYV</sequence>
<dbReference type="Gene3D" id="3.40.50.300">
    <property type="entry name" value="P-loop containing nucleotide triphosphate hydrolases"/>
    <property type="match status" value="1"/>
</dbReference>
<dbReference type="PANTHER" id="PTHR30258:SF1">
    <property type="entry name" value="PROTEIN TRANSPORT PROTEIN HOFB HOMOLOG"/>
    <property type="match status" value="1"/>
</dbReference>
<dbReference type="GO" id="GO:0005886">
    <property type="term" value="C:plasma membrane"/>
    <property type="evidence" value="ECO:0007669"/>
    <property type="project" value="TreeGrafter"/>
</dbReference>
<dbReference type="GO" id="GO:0005524">
    <property type="term" value="F:ATP binding"/>
    <property type="evidence" value="ECO:0007669"/>
    <property type="project" value="UniProtKB-KW"/>
</dbReference>
<accession>A0A399FW46</accession>
<dbReference type="Pfam" id="PF00437">
    <property type="entry name" value="T2SSE"/>
    <property type="match status" value="1"/>
</dbReference>
<dbReference type="InterPro" id="IPR027417">
    <property type="entry name" value="P-loop_NTPase"/>
</dbReference>
<dbReference type="Proteomes" id="UP000266287">
    <property type="component" value="Unassembled WGS sequence"/>
</dbReference>
<comment type="similarity">
    <text evidence="1">Belongs to the GSP E family.</text>
</comment>
<dbReference type="FunFam" id="3.30.300.160:FF:000002">
    <property type="entry name" value="Type II secretion system protein E"/>
    <property type="match status" value="1"/>
</dbReference>
<dbReference type="InterPro" id="IPR037257">
    <property type="entry name" value="T2SS_E_N_sf"/>
</dbReference>
<dbReference type="Gene3D" id="3.30.450.90">
    <property type="match status" value="1"/>
</dbReference>
<name>A0A399FW46_UNCN2</name>
<evidence type="ECO:0000256" key="3">
    <source>
        <dbReference type="ARBA" id="ARBA00022840"/>
    </source>
</evidence>
<dbReference type="Gene3D" id="3.30.300.160">
    <property type="entry name" value="Type II secretion system, protein E, N-terminal domain"/>
    <property type="match status" value="1"/>
</dbReference>
<evidence type="ECO:0000256" key="1">
    <source>
        <dbReference type="ARBA" id="ARBA00006611"/>
    </source>
</evidence>
<evidence type="ECO:0000313" key="6">
    <source>
        <dbReference type="Proteomes" id="UP000266287"/>
    </source>
</evidence>
<evidence type="ECO:0000256" key="2">
    <source>
        <dbReference type="ARBA" id="ARBA00022741"/>
    </source>
</evidence>
<comment type="caution">
    <text evidence="5">The sequence shown here is derived from an EMBL/GenBank/DDBJ whole genome shotgun (WGS) entry which is preliminary data.</text>
</comment>